<reference evidence="1 2" key="1">
    <citation type="submission" date="2019-03" db="EMBL/GenBank/DDBJ databases">
        <title>Genomic Encyclopedia of Type Strains, Phase III (KMG-III): the genomes of soil and plant-associated and newly described type strains.</title>
        <authorList>
            <person name="Whitman W."/>
        </authorList>
    </citation>
    <scope>NUCLEOTIDE SEQUENCE [LARGE SCALE GENOMIC DNA]</scope>
    <source>
        <strain evidence="1 2">CGMCC 1.7660</strain>
    </source>
</reference>
<dbReference type="RefSeq" id="WP_133613559.1">
    <property type="nucleotide sequence ID" value="NZ_SNYW01000008.1"/>
</dbReference>
<dbReference type="Proteomes" id="UP000295783">
    <property type="component" value="Unassembled WGS sequence"/>
</dbReference>
<evidence type="ECO:0000313" key="1">
    <source>
        <dbReference type="EMBL" id="TDQ82267.1"/>
    </source>
</evidence>
<dbReference type="InterPro" id="IPR035093">
    <property type="entry name" value="RelE/ParE_toxin_dom_sf"/>
</dbReference>
<proteinExistence type="predicted"/>
<name>A0A4R6WRT7_9PROT</name>
<dbReference type="Pfam" id="PF05015">
    <property type="entry name" value="HigB-like_toxin"/>
    <property type="match status" value="1"/>
</dbReference>
<dbReference type="EMBL" id="SNYW01000008">
    <property type="protein sequence ID" value="TDQ82267.1"/>
    <property type="molecule type" value="Genomic_DNA"/>
</dbReference>
<dbReference type="OrthoDB" id="9801102at2"/>
<gene>
    <name evidence="1" type="ORF">A8950_2089</name>
</gene>
<dbReference type="AlphaFoldDB" id="A0A4R6WRT7"/>
<dbReference type="PANTHER" id="PTHR40266:SF2">
    <property type="entry name" value="TOXIN HIGB-1"/>
    <property type="match status" value="1"/>
</dbReference>
<dbReference type="Gene3D" id="3.30.2310.20">
    <property type="entry name" value="RelE-like"/>
    <property type="match status" value="1"/>
</dbReference>
<dbReference type="InterPro" id="IPR007711">
    <property type="entry name" value="HigB-1"/>
</dbReference>
<dbReference type="PANTHER" id="PTHR40266">
    <property type="entry name" value="TOXIN HIGB-1"/>
    <property type="match status" value="1"/>
</dbReference>
<accession>A0A4R6WRT7</accession>
<comment type="caution">
    <text evidence="1">The sequence shown here is derived from an EMBL/GenBank/DDBJ whole genome shotgun (WGS) entry which is preliminary data.</text>
</comment>
<keyword evidence="2" id="KW-1185">Reference proteome</keyword>
<organism evidence="1 2">
    <name type="scientific">Dongia mobilis</name>
    <dbReference type="NCBI Taxonomy" id="578943"/>
    <lineage>
        <taxon>Bacteria</taxon>
        <taxon>Pseudomonadati</taxon>
        <taxon>Pseudomonadota</taxon>
        <taxon>Alphaproteobacteria</taxon>
        <taxon>Rhodospirillales</taxon>
        <taxon>Dongiaceae</taxon>
        <taxon>Dongia</taxon>
    </lineage>
</organism>
<protein>
    <submittedName>
        <fullName evidence="1">Proteic killer suppression protein</fullName>
    </submittedName>
</protein>
<sequence>MIVSFACRETARIWEGVRSRRFPPTMQDIALRKLRLLNAALRLEDLRVPPGNRLEALKGDRRGRYSIRINDQWRICFQWNAEQGGPGDVEIVDYH</sequence>
<evidence type="ECO:0000313" key="2">
    <source>
        <dbReference type="Proteomes" id="UP000295783"/>
    </source>
</evidence>
<dbReference type="SUPFAM" id="SSF143011">
    <property type="entry name" value="RelE-like"/>
    <property type="match status" value="1"/>
</dbReference>